<dbReference type="GO" id="GO:0005737">
    <property type="term" value="C:cytoplasm"/>
    <property type="evidence" value="ECO:0007669"/>
    <property type="project" value="TreeGrafter"/>
</dbReference>
<sequence>MEIIKCDKESGIVIKSYNELDSTQMEIKRLINSNMYSEFECIITKCQTNGYGRKGNGWVHLKGNLALSIGYKGKVLENMVCGLLMRLSIVLTKFGVNTLIKWPNDLYISESKICGVFVEQVKEYIVIGIGMNILNDHPSYKSIKDLTGISINQIELVYEIFKEIKLFSRLEKVNIDISYIQPKYTYLNGLEYKIVDLQNDCLILKSKDSRLVKISPLYFFYDYKNNELIKRTSF</sequence>
<feature type="domain" description="BPL/LPL catalytic" evidence="3">
    <location>
        <begin position="1"/>
        <end position="177"/>
    </location>
</feature>
<dbReference type="Pfam" id="PF03099">
    <property type="entry name" value="BPL_LplA_LipB"/>
    <property type="match status" value="1"/>
</dbReference>
<organism evidence="4 5">
    <name type="scientific">Hamiltosporidium magnivora</name>
    <dbReference type="NCBI Taxonomy" id="148818"/>
    <lineage>
        <taxon>Eukaryota</taxon>
        <taxon>Fungi</taxon>
        <taxon>Fungi incertae sedis</taxon>
        <taxon>Microsporidia</taxon>
        <taxon>Dubosqiidae</taxon>
        <taxon>Hamiltosporidium</taxon>
    </lineage>
</organism>
<protein>
    <submittedName>
        <fullName evidence="4">Putative biotin--[acetyl-CoA-carboxylase] ligase</fullName>
    </submittedName>
</protein>
<accession>A0A4Q9L221</accession>
<comment type="similarity">
    <text evidence="1">Belongs to the biotin--protein ligase family.</text>
</comment>
<evidence type="ECO:0000313" key="5">
    <source>
        <dbReference type="Proteomes" id="UP000293045"/>
    </source>
</evidence>
<dbReference type="NCBIfam" id="TIGR00121">
    <property type="entry name" value="birA_ligase"/>
    <property type="match status" value="1"/>
</dbReference>
<dbReference type="InterPro" id="IPR045864">
    <property type="entry name" value="aa-tRNA-synth_II/BPL/LPL"/>
</dbReference>
<dbReference type="SUPFAM" id="SSF55681">
    <property type="entry name" value="Class II aaRS and biotin synthetases"/>
    <property type="match status" value="1"/>
</dbReference>
<keyword evidence="2 4" id="KW-0436">Ligase</keyword>
<dbReference type="PANTHER" id="PTHR12835:SF5">
    <property type="entry name" value="BIOTIN--PROTEIN LIGASE"/>
    <property type="match status" value="1"/>
</dbReference>
<dbReference type="GO" id="GO:0004077">
    <property type="term" value="F:biotin--[biotin carboxyl-carrier protein] ligase activity"/>
    <property type="evidence" value="ECO:0007669"/>
    <property type="project" value="InterPro"/>
</dbReference>
<dbReference type="InterPro" id="IPR004143">
    <property type="entry name" value="BPL_LPL_catalytic"/>
</dbReference>
<proteinExistence type="inferred from homology"/>
<name>A0A4Q9L221_9MICR</name>
<evidence type="ECO:0000259" key="3">
    <source>
        <dbReference type="PROSITE" id="PS51733"/>
    </source>
</evidence>
<dbReference type="EMBL" id="PIXR01001381">
    <property type="protein sequence ID" value="TBU01463.1"/>
    <property type="molecule type" value="Genomic_DNA"/>
</dbReference>
<dbReference type="VEuPathDB" id="MicrosporidiaDB:CWI36_0710p0020"/>
<reference evidence="4 5" key="1">
    <citation type="submission" date="2017-12" db="EMBL/GenBank/DDBJ databases">
        <authorList>
            <person name="Pombert J.-F."/>
            <person name="Haag K.L."/>
            <person name="Ebert D."/>
        </authorList>
    </citation>
    <scope>NUCLEOTIDE SEQUENCE [LARGE SCALE GENOMIC DNA]</scope>
    <source>
        <strain evidence="4">IL-BN-2</strain>
    </source>
</reference>
<evidence type="ECO:0000313" key="4">
    <source>
        <dbReference type="EMBL" id="TBU01463.1"/>
    </source>
</evidence>
<dbReference type="PROSITE" id="PS51733">
    <property type="entry name" value="BPL_LPL_CATALYTIC"/>
    <property type="match status" value="1"/>
</dbReference>
<evidence type="ECO:0000256" key="1">
    <source>
        <dbReference type="ARBA" id="ARBA00009934"/>
    </source>
</evidence>
<gene>
    <name evidence="4" type="ORF">CWI39_1381p0010</name>
</gene>
<dbReference type="Proteomes" id="UP000293045">
    <property type="component" value="Unassembled WGS sequence"/>
</dbReference>
<dbReference type="VEuPathDB" id="MicrosporidiaDB:CWI39_1381p0010"/>
<dbReference type="Gene3D" id="3.30.930.10">
    <property type="entry name" value="Bira Bifunctional Protein, Domain 2"/>
    <property type="match status" value="1"/>
</dbReference>
<dbReference type="AlphaFoldDB" id="A0A4Q9L221"/>
<evidence type="ECO:0000256" key="2">
    <source>
        <dbReference type="ARBA" id="ARBA00022598"/>
    </source>
</evidence>
<comment type="caution">
    <text evidence="4">The sequence shown here is derived from an EMBL/GenBank/DDBJ whole genome shotgun (WGS) entry which is preliminary data.</text>
</comment>
<dbReference type="PANTHER" id="PTHR12835">
    <property type="entry name" value="BIOTIN PROTEIN LIGASE"/>
    <property type="match status" value="1"/>
</dbReference>
<dbReference type="InterPro" id="IPR004408">
    <property type="entry name" value="Biotin_CoA_COase_ligase"/>
</dbReference>